<evidence type="ECO:0000313" key="2">
    <source>
        <dbReference type="EMBL" id="MCI4660185.1"/>
    </source>
</evidence>
<dbReference type="Pfam" id="PF11303">
    <property type="entry name" value="DUF3105"/>
    <property type="match status" value="1"/>
</dbReference>
<dbReference type="RefSeq" id="WP_243013592.1">
    <property type="nucleotide sequence ID" value="NZ_JALGAR010000012.1"/>
</dbReference>
<protein>
    <submittedName>
        <fullName evidence="2">DUF3105 domain-containing protein</fullName>
    </submittedName>
</protein>
<sequence length="212" mass="22055">MSKRASQATDRAAVVAALRTEQKRQERRRTLLVTAVVVVLVLVLGGITAAVLLRQQARNSTIAEAASAPIAGVKEYPNLARNHVEGAVTYPETPPVGGDHSETLTNCAVYTTPVKNEYAVHSLEHGAVWVTYSPDLPADQVAILTGVIGKNPYGLLSPFPGLSSPVVASAWGLQLTMTSASDPRLASFVAKYANGPQTPEPGAACSGGVGAS</sequence>
<dbReference type="InterPro" id="IPR021454">
    <property type="entry name" value="DUF3105"/>
</dbReference>
<keyword evidence="3" id="KW-1185">Reference proteome</keyword>
<proteinExistence type="predicted"/>
<name>A0AA41UHS5_9MICO</name>
<keyword evidence="1" id="KW-1133">Transmembrane helix</keyword>
<organism evidence="2 3">
    <name type="scientific">Cryobacterium zhongshanensis</name>
    <dbReference type="NCBI Taxonomy" id="2928153"/>
    <lineage>
        <taxon>Bacteria</taxon>
        <taxon>Bacillati</taxon>
        <taxon>Actinomycetota</taxon>
        <taxon>Actinomycetes</taxon>
        <taxon>Micrococcales</taxon>
        <taxon>Microbacteriaceae</taxon>
        <taxon>Cryobacterium</taxon>
    </lineage>
</organism>
<keyword evidence="1" id="KW-0472">Membrane</keyword>
<feature type="transmembrane region" description="Helical" evidence="1">
    <location>
        <begin position="31"/>
        <end position="53"/>
    </location>
</feature>
<evidence type="ECO:0000313" key="3">
    <source>
        <dbReference type="Proteomes" id="UP001165341"/>
    </source>
</evidence>
<accession>A0AA41UHS5</accession>
<keyword evidence="1" id="KW-0812">Transmembrane</keyword>
<gene>
    <name evidence="2" type="ORF">MQH31_20440</name>
</gene>
<reference evidence="2" key="1">
    <citation type="submission" date="2022-03" db="EMBL/GenBank/DDBJ databases">
        <title>Cryobacterium sp. nov. strain ZS14-85, isolated from Antarctic soil.</title>
        <authorList>
            <person name="Li J."/>
            <person name="Niu G."/>
        </authorList>
    </citation>
    <scope>NUCLEOTIDE SEQUENCE</scope>
    <source>
        <strain evidence="2">ZS14-85</strain>
    </source>
</reference>
<dbReference type="Proteomes" id="UP001165341">
    <property type="component" value="Unassembled WGS sequence"/>
</dbReference>
<comment type="caution">
    <text evidence="2">The sequence shown here is derived from an EMBL/GenBank/DDBJ whole genome shotgun (WGS) entry which is preliminary data.</text>
</comment>
<dbReference type="EMBL" id="JALGAR010000012">
    <property type="protein sequence ID" value="MCI4660185.1"/>
    <property type="molecule type" value="Genomic_DNA"/>
</dbReference>
<evidence type="ECO:0000256" key="1">
    <source>
        <dbReference type="SAM" id="Phobius"/>
    </source>
</evidence>
<dbReference type="AlphaFoldDB" id="A0AA41UHS5"/>